<dbReference type="InterPro" id="IPR036909">
    <property type="entry name" value="Cyt_c-like_dom_sf"/>
</dbReference>
<dbReference type="KEGG" id="dru:Desru_1522"/>
<dbReference type="HOGENOM" id="CLU_2245580_0_0_9"/>
<evidence type="ECO:0008006" key="4">
    <source>
        <dbReference type="Google" id="ProtNLM"/>
    </source>
</evidence>
<reference evidence="3" key="1">
    <citation type="submission" date="2011-05" db="EMBL/GenBank/DDBJ databases">
        <title>Complete sequence of Desulfotomaculum ruminis DSM 2154.</title>
        <authorList>
            <person name="Lucas S."/>
            <person name="Copeland A."/>
            <person name="Lapidus A."/>
            <person name="Cheng J.-F."/>
            <person name="Goodwin L."/>
            <person name="Pitluck S."/>
            <person name="Lu M."/>
            <person name="Detter J.C."/>
            <person name="Han C."/>
            <person name="Tapia R."/>
            <person name="Land M."/>
            <person name="Hauser L."/>
            <person name="Kyrpides N."/>
            <person name="Ivanova N."/>
            <person name="Mikhailova N."/>
            <person name="Pagani I."/>
            <person name="Stams A.J.M."/>
            <person name="Plugge C.M."/>
            <person name="Muyzer G."/>
            <person name="Kuever J."/>
            <person name="Parshina S.N."/>
            <person name="Ivanova A.E."/>
            <person name="Nazina T.N."/>
            <person name="Brambilla E."/>
            <person name="Spring S."/>
            <person name="Klenk H.-P."/>
            <person name="Woyke T."/>
        </authorList>
    </citation>
    <scope>NUCLEOTIDE SEQUENCE [LARGE SCALE GENOMIC DNA]</scope>
    <source>
        <strain evidence="3">ATCC 23193 / DSM 2154 / NCIB 8452 / DL</strain>
    </source>
</reference>
<proteinExistence type="predicted"/>
<dbReference type="GO" id="GO:0009055">
    <property type="term" value="F:electron transfer activity"/>
    <property type="evidence" value="ECO:0007669"/>
    <property type="project" value="InterPro"/>
</dbReference>
<keyword evidence="1" id="KW-0812">Transmembrane</keyword>
<accession>F6DR68</accession>
<dbReference type="EMBL" id="CP002780">
    <property type="protein sequence ID" value="AEG59787.1"/>
    <property type="molecule type" value="Genomic_DNA"/>
</dbReference>
<evidence type="ECO:0000256" key="1">
    <source>
        <dbReference type="SAM" id="Phobius"/>
    </source>
</evidence>
<dbReference type="eggNOG" id="ENOG5033X99">
    <property type="taxonomic scope" value="Bacteria"/>
</dbReference>
<dbReference type="Gene3D" id="1.10.760.10">
    <property type="entry name" value="Cytochrome c-like domain"/>
    <property type="match status" value="1"/>
</dbReference>
<name>F6DR68_DESRL</name>
<dbReference type="Proteomes" id="UP000009234">
    <property type="component" value="Chromosome"/>
</dbReference>
<protein>
    <recommendedName>
        <fullName evidence="4">Cytochrome c domain-containing protein</fullName>
    </recommendedName>
</protein>
<dbReference type="RefSeq" id="WP_013841555.1">
    <property type="nucleotide sequence ID" value="NC_015589.1"/>
</dbReference>
<dbReference type="OrthoDB" id="1809239at2"/>
<dbReference type="AlphaFoldDB" id="F6DR68"/>
<evidence type="ECO:0000313" key="2">
    <source>
        <dbReference type="EMBL" id="AEG59787.1"/>
    </source>
</evidence>
<feature type="transmembrane region" description="Helical" evidence="1">
    <location>
        <begin position="7"/>
        <end position="28"/>
    </location>
</feature>
<gene>
    <name evidence="2" type="ordered locus">Desru_1522</name>
</gene>
<dbReference type="STRING" id="696281.Desru_1522"/>
<sequence>MVLKKTLAGTMMLVGMIMGLMFVSPYAVPIPQAQEASADTPGAQAFASVCNTCHSTDRIRDYQGDKSWGEIITLMKSFGALLSEDQAKEIEQHLQTTYPRDKK</sequence>
<evidence type="ECO:0000313" key="3">
    <source>
        <dbReference type="Proteomes" id="UP000009234"/>
    </source>
</evidence>
<keyword evidence="1" id="KW-1133">Transmembrane helix</keyword>
<keyword evidence="1" id="KW-0472">Membrane</keyword>
<dbReference type="SUPFAM" id="SSF46626">
    <property type="entry name" value="Cytochrome c"/>
    <property type="match status" value="1"/>
</dbReference>
<reference evidence="2 3" key="2">
    <citation type="journal article" date="2012" name="Stand. Genomic Sci.">
        <title>Complete genome sequence of the sulfate-reducing firmicute Desulfotomaculum ruminis type strain (DL(T)).</title>
        <authorList>
            <person name="Spring S."/>
            <person name="Visser M."/>
            <person name="Lu M."/>
            <person name="Copeland A."/>
            <person name="Lapidus A."/>
            <person name="Lucas S."/>
            <person name="Cheng J.F."/>
            <person name="Han C."/>
            <person name="Tapia R."/>
            <person name="Goodwin L.A."/>
            <person name="Pitluck S."/>
            <person name="Ivanova N."/>
            <person name="Land M."/>
            <person name="Hauser L."/>
            <person name="Larimer F."/>
            <person name="Rohde M."/>
            <person name="Goker M."/>
            <person name="Detter J.C."/>
            <person name="Kyrpides N.C."/>
            <person name="Woyke T."/>
            <person name="Schaap P.J."/>
            <person name="Plugge C.M."/>
            <person name="Muyzer G."/>
            <person name="Kuever J."/>
            <person name="Pereira I.A."/>
            <person name="Parshina S.N."/>
            <person name="Bernier-Latmani R."/>
            <person name="Stams A.J."/>
            <person name="Klenk H.P."/>
        </authorList>
    </citation>
    <scope>NUCLEOTIDE SEQUENCE [LARGE SCALE GENOMIC DNA]</scope>
    <source>
        <strain evidence="3">ATCC 23193 / DSM 2154 / NCIB 8452 / DL</strain>
    </source>
</reference>
<keyword evidence="3" id="KW-1185">Reference proteome</keyword>
<organism evidence="2 3">
    <name type="scientific">Desulforamulus ruminis (strain ATCC 23193 / DSM 2154 / NCIMB 8452 / DL)</name>
    <name type="common">Desulfotomaculum ruminis</name>
    <dbReference type="NCBI Taxonomy" id="696281"/>
    <lineage>
        <taxon>Bacteria</taxon>
        <taxon>Bacillati</taxon>
        <taxon>Bacillota</taxon>
        <taxon>Clostridia</taxon>
        <taxon>Eubacteriales</taxon>
        <taxon>Peptococcaceae</taxon>
        <taxon>Desulforamulus</taxon>
    </lineage>
</organism>
<dbReference type="GO" id="GO:0020037">
    <property type="term" value="F:heme binding"/>
    <property type="evidence" value="ECO:0007669"/>
    <property type="project" value="InterPro"/>
</dbReference>